<evidence type="ECO:0000259" key="6">
    <source>
        <dbReference type="Pfam" id="PF00890"/>
    </source>
</evidence>
<comment type="caution">
    <text evidence="7">The sequence shown here is derived from an EMBL/GenBank/DDBJ whole genome shotgun (WGS) entry which is preliminary data.</text>
</comment>
<dbReference type="SUPFAM" id="SSF103501">
    <property type="entry name" value="Respiratory nitrate reductase 1 gamma chain"/>
    <property type="match status" value="1"/>
</dbReference>
<protein>
    <submittedName>
        <fullName evidence="7">Precorrin 3B synthase CobZ</fullName>
    </submittedName>
</protein>
<evidence type="ECO:0000256" key="4">
    <source>
        <dbReference type="ARBA" id="ARBA00023002"/>
    </source>
</evidence>
<feature type="transmembrane region" description="Helical" evidence="5">
    <location>
        <begin position="553"/>
        <end position="575"/>
    </location>
</feature>
<comment type="cofactor">
    <cofactor evidence="1">
        <name>FAD</name>
        <dbReference type="ChEBI" id="CHEBI:57692"/>
    </cofactor>
</comment>
<evidence type="ECO:0000256" key="2">
    <source>
        <dbReference type="ARBA" id="ARBA00022630"/>
    </source>
</evidence>
<dbReference type="EMBL" id="QAAA01000010">
    <property type="protein sequence ID" value="PTN01823.1"/>
    <property type="molecule type" value="Genomic_DNA"/>
</dbReference>
<gene>
    <name evidence="7" type="ORF">C8N32_110105</name>
</gene>
<dbReference type="Proteomes" id="UP000243859">
    <property type="component" value="Unassembled WGS sequence"/>
</dbReference>
<dbReference type="SUPFAM" id="SSF56425">
    <property type="entry name" value="Succinate dehydrogenase/fumarate reductase flavoprotein, catalytic domain"/>
    <property type="match status" value="1"/>
</dbReference>
<dbReference type="NCBIfam" id="TIGR02485">
    <property type="entry name" value="CobZ_N-term"/>
    <property type="match status" value="1"/>
</dbReference>
<dbReference type="Gene3D" id="3.50.50.60">
    <property type="entry name" value="FAD/NAD(P)-binding domain"/>
    <property type="match status" value="1"/>
</dbReference>
<keyword evidence="5" id="KW-0812">Transmembrane</keyword>
<dbReference type="AlphaFoldDB" id="A0A2T5BRD9"/>
<dbReference type="SUPFAM" id="SSF51905">
    <property type="entry name" value="FAD/NAD(P)-binding domain"/>
    <property type="match status" value="1"/>
</dbReference>
<evidence type="ECO:0000256" key="5">
    <source>
        <dbReference type="SAM" id="Phobius"/>
    </source>
</evidence>
<keyword evidence="2" id="KW-0285">Flavoprotein</keyword>
<keyword evidence="4" id="KW-0560">Oxidoreductase</keyword>
<accession>A0A2T5BRD9</accession>
<feature type="transmembrane region" description="Helical" evidence="5">
    <location>
        <begin position="664"/>
        <end position="686"/>
    </location>
</feature>
<evidence type="ECO:0000256" key="3">
    <source>
        <dbReference type="ARBA" id="ARBA00022827"/>
    </source>
</evidence>
<proteinExistence type="predicted"/>
<feature type="transmembrane region" description="Helical" evidence="5">
    <location>
        <begin position="698"/>
        <end position="718"/>
    </location>
</feature>
<dbReference type="RefSeq" id="WP_146159700.1">
    <property type="nucleotide sequence ID" value="NZ_NHSI01000059.1"/>
</dbReference>
<dbReference type="InterPro" id="IPR036197">
    <property type="entry name" value="NarG-like_sf"/>
</dbReference>
<dbReference type="PANTHER" id="PTHR43400:SF7">
    <property type="entry name" value="FAD-DEPENDENT OXIDOREDUCTASE 2 FAD BINDING DOMAIN-CONTAINING PROTEIN"/>
    <property type="match status" value="1"/>
</dbReference>
<name>A0A2T5BRD9_9RHOB</name>
<dbReference type="NCBIfam" id="TIGR02484">
    <property type="entry name" value="CitB"/>
    <property type="match status" value="1"/>
</dbReference>
<dbReference type="GO" id="GO:0016491">
    <property type="term" value="F:oxidoreductase activity"/>
    <property type="evidence" value="ECO:0007669"/>
    <property type="project" value="UniProtKB-KW"/>
</dbReference>
<evidence type="ECO:0000313" key="8">
    <source>
        <dbReference type="Proteomes" id="UP000243859"/>
    </source>
</evidence>
<keyword evidence="5" id="KW-0472">Membrane</keyword>
<dbReference type="Gene3D" id="3.90.700.10">
    <property type="entry name" value="Succinate dehydrogenase/fumarate reductase flavoprotein, catalytic domain"/>
    <property type="match status" value="1"/>
</dbReference>
<dbReference type="PANTHER" id="PTHR43400">
    <property type="entry name" value="FUMARATE REDUCTASE"/>
    <property type="match status" value="1"/>
</dbReference>
<feature type="domain" description="FAD-dependent oxidoreductase 2 FAD-binding" evidence="6">
    <location>
        <begin position="11"/>
        <end position="409"/>
    </location>
</feature>
<dbReference type="Pfam" id="PF00890">
    <property type="entry name" value="FAD_binding_2"/>
    <property type="match status" value="1"/>
</dbReference>
<keyword evidence="8" id="KW-1185">Reference proteome</keyword>
<dbReference type="InterPro" id="IPR003953">
    <property type="entry name" value="FAD-dep_OxRdtase_2_FAD-bd"/>
</dbReference>
<dbReference type="InterPro" id="IPR036188">
    <property type="entry name" value="FAD/NAD-bd_sf"/>
</dbReference>
<organism evidence="7 8">
    <name type="scientific">Rhodovulum imhoffii</name>
    <dbReference type="NCBI Taxonomy" id="365340"/>
    <lineage>
        <taxon>Bacteria</taxon>
        <taxon>Pseudomonadati</taxon>
        <taxon>Pseudomonadota</taxon>
        <taxon>Alphaproteobacteria</taxon>
        <taxon>Rhodobacterales</taxon>
        <taxon>Paracoccaceae</taxon>
        <taxon>Rhodovulum</taxon>
    </lineage>
</organism>
<evidence type="ECO:0000313" key="7">
    <source>
        <dbReference type="EMBL" id="PTN01823.1"/>
    </source>
</evidence>
<keyword evidence="5" id="KW-1133">Transmembrane helix</keyword>
<sequence length="806" mass="83844">MTGFDTPACADVVVAGGGFAGLAAAIETRLQGASVLLLEAAPPVARGGNARHSRNIRLANAAQTPFQRGSYPVEEYLADLSGLAPPRPALARQVVQDSADLGHWMAGQGIRFEPWSAGNLPYSRKTMFLRGGGQAMVNALYARAEALGVQVAYDTRLTDLPAAAMVQDTPLELAARSPRGPWPVRAGAVVLACGAALPQGVANRGTPFQRGELLAWLVEHGAAEIGSPGQAHLVAVDARAPQDDAGIVSRMDGMAMGIVVGCDGARFQDEGATLTPARFSRWGQILAARGDGAAWLVLDADGAARLPPLLYPPLRAETLRALAGLCGIDPQGLARTVTEYNRAVQEGAPPDPPHTAPAPPLLRPPFAAFPMRPGAAFSRHGVAVDSDGRVETAFGESCPRLFAAGALMAPAVLGEGYVSGAALAIAGVFGRRAGRAAADAGATGVAPRLPRPAFPASPPPAGDPLEEAARVLNICNTCGFCSGLCDVFPAAQLREGLARGDIRHLAHLCHDCRSCFYDCQYVPPHDFAVNVPQTLSAVRMVEYGGGASMPWRVFLACTLGLPLLVLGLIPAEVLFSAHQGPGAFYRVIPHGVMSGLAGLALGGAAAGLTWRVWRFWRAGRGPQVRLGPRAILWALWDVASLRNLGDCETRHGTTGRARRWAHHALAYGFGLTFLATLWAGGLHAAGQSAPYPMFSPPVLLGALGGAGMLAGVVGLGWLRGRADRAPAAPAQEAADRGARRALGTVAASGLALLTFRDTAAMGLLLALHLGSVLGLGLGVPFGKLSHGGYRAVALLRNRAERAHRQP</sequence>
<dbReference type="InterPro" id="IPR027477">
    <property type="entry name" value="Succ_DH/fumarate_Rdtase_cat_sf"/>
</dbReference>
<dbReference type="InterPro" id="IPR012831">
    <property type="entry name" value="CobZ"/>
</dbReference>
<dbReference type="OrthoDB" id="3178130at2"/>
<evidence type="ECO:0000256" key="1">
    <source>
        <dbReference type="ARBA" id="ARBA00001974"/>
    </source>
</evidence>
<keyword evidence="3" id="KW-0274">FAD</keyword>
<feature type="transmembrane region" description="Helical" evidence="5">
    <location>
        <begin position="401"/>
        <end position="429"/>
    </location>
</feature>
<dbReference type="NCBIfam" id="NF006130">
    <property type="entry name" value="PRK08274.1"/>
    <property type="match status" value="1"/>
</dbReference>
<feature type="transmembrane region" description="Helical" evidence="5">
    <location>
        <begin position="587"/>
        <end position="610"/>
    </location>
</feature>
<dbReference type="InterPro" id="IPR012830">
    <property type="entry name" value="Citrate_utilization_prot_B"/>
</dbReference>
<reference evidence="7 8" key="1">
    <citation type="submission" date="2018-04" db="EMBL/GenBank/DDBJ databases">
        <title>Genomic Encyclopedia of Archaeal and Bacterial Type Strains, Phase II (KMG-II): from individual species to whole genera.</title>
        <authorList>
            <person name="Goeker M."/>
        </authorList>
    </citation>
    <scope>NUCLEOTIDE SEQUENCE [LARGE SCALE GENOMIC DNA]</scope>
    <source>
        <strain evidence="7 8">DSM 18064</strain>
    </source>
</reference>
<feature type="transmembrane region" description="Helical" evidence="5">
    <location>
        <begin position="761"/>
        <end position="781"/>
    </location>
</feature>
<dbReference type="InterPro" id="IPR050315">
    <property type="entry name" value="FAD-oxidoreductase_2"/>
</dbReference>